<evidence type="ECO:0000259" key="1">
    <source>
        <dbReference type="Pfam" id="PF06742"/>
    </source>
</evidence>
<keyword evidence="3" id="KW-1185">Reference proteome</keyword>
<dbReference type="InterPro" id="IPR010621">
    <property type="entry name" value="DUF1214"/>
</dbReference>
<dbReference type="Pfam" id="PF06742">
    <property type="entry name" value="DUF1214"/>
    <property type="match status" value="1"/>
</dbReference>
<dbReference type="AlphaFoldDB" id="K0V102"/>
<dbReference type="PATRIC" id="fig|1194972.3.peg.5533"/>
<dbReference type="SUPFAM" id="SSF160935">
    <property type="entry name" value="VPA0735-like"/>
    <property type="match status" value="1"/>
</dbReference>
<proteinExistence type="predicted"/>
<name>K0V102_MYCVA</name>
<dbReference type="eggNOG" id="COG5361">
    <property type="taxonomic scope" value="Bacteria"/>
</dbReference>
<gene>
    <name evidence="2" type="ORF">MVAC_27869</name>
</gene>
<reference evidence="2 3" key="1">
    <citation type="journal article" date="2012" name="J. Bacteriol.">
        <title>Complete Genome Sequence of Mycobacterium vaccae Type Strain ATCC 25954.</title>
        <authorList>
            <person name="Ho Y.S."/>
            <person name="Adroub S.A."/>
            <person name="Abadi M."/>
            <person name="Al Alwan B."/>
            <person name="Alkhateeb R."/>
            <person name="Gao G."/>
            <person name="Ragab A."/>
            <person name="Ali S."/>
            <person name="van Soolingen D."/>
            <person name="Bitter W."/>
            <person name="Pain A."/>
            <person name="Abdallah A.M."/>
        </authorList>
    </citation>
    <scope>NUCLEOTIDE SEQUENCE [LARGE SCALE GENOMIC DNA]</scope>
    <source>
        <strain evidence="2 3">ATCC 25954</strain>
    </source>
</reference>
<dbReference type="EMBL" id="ALQA01000104">
    <property type="protein sequence ID" value="EJZ04714.1"/>
    <property type="molecule type" value="Genomic_DNA"/>
</dbReference>
<organism evidence="2 3">
    <name type="scientific">Mycolicibacterium vaccae ATCC 25954</name>
    <dbReference type="NCBI Taxonomy" id="1194972"/>
    <lineage>
        <taxon>Bacteria</taxon>
        <taxon>Bacillati</taxon>
        <taxon>Actinomycetota</taxon>
        <taxon>Actinomycetes</taxon>
        <taxon>Mycobacteriales</taxon>
        <taxon>Mycobacteriaceae</taxon>
        <taxon>Mycolicibacterium</taxon>
    </lineage>
</organism>
<accession>K0V102</accession>
<comment type="caution">
    <text evidence="2">The sequence shown here is derived from an EMBL/GenBank/DDBJ whole genome shotgun (WGS) entry which is preliminary data.</text>
</comment>
<sequence>MISGMSAPGGDTAAAWRELLTAFADFDYQFLGGPKAVRGRTAVAEGYQNLATMLALSLDMHFFADPVAPRFIDTLTPFRPDRRWGGDNTDCYYGYAVVDPRRTYRVSGRPNDSVMYSVTVYNEPEPGAWPNRTVGLLYDVDMPLDDDGRFACLLGPCRPAGYRGPFIELTPDARGIITRDYHEHPETGARVQWDIEVVDHAGLPVVPLKSDADLAKSLRASLRFAQDMYALTPLILAERQPVELADGQSLSVNTLAPPYRAGGATYGYSMQDACYCLGGFSLKPGEALVITAEHPACRFWNLTLWNQYMAALDVEYGRAGLNSGSAVPNSDGTVTIVVSMEQLDHPNAISTKGHPEGLMSFRWFLADDLPAHPATEVVSAADAPVALS</sequence>
<evidence type="ECO:0000313" key="2">
    <source>
        <dbReference type="EMBL" id="EJZ04714.1"/>
    </source>
</evidence>
<evidence type="ECO:0000313" key="3">
    <source>
        <dbReference type="Proteomes" id="UP000006072"/>
    </source>
</evidence>
<protein>
    <recommendedName>
        <fullName evidence="1">DUF1214 domain-containing protein</fullName>
    </recommendedName>
</protein>
<dbReference type="Proteomes" id="UP000006072">
    <property type="component" value="Unassembled WGS sequence"/>
</dbReference>
<feature type="domain" description="DUF1214" evidence="1">
    <location>
        <begin position="290"/>
        <end position="351"/>
    </location>
</feature>
<dbReference type="HOGENOM" id="CLU_054040_1_0_11"/>